<dbReference type="EMBL" id="AP012057">
    <property type="protein sequence ID" value="BAN00388.1"/>
    <property type="molecule type" value="Genomic_DNA"/>
</dbReference>
<accession>A0A6C7E6Z5</accession>
<evidence type="ECO:0000313" key="3">
    <source>
        <dbReference type="Proteomes" id="UP000011863"/>
    </source>
</evidence>
<evidence type="ECO:0000259" key="1">
    <source>
        <dbReference type="SMART" id="SM00829"/>
    </source>
</evidence>
<sequence length="342" mass="36300">MKALMHDRYGDADLLEIRDVSEPSRDAAEGEVVLRTEAVSINMADWHMMTGIPRIMRLVVGLRRPPRPIPGTDVAGVVVAVGAGVTDLAIGDEVFGQTDGGALAEYVAVPAERIIERPVLAGSGDTPVGADEAACLGVAAVTALQGLRDKARVRSGEHVLIIGASGGVGSFAVQVAKHLGATVTAVCSTHNVEQARALGADHVVDRLRDDVVALARESNTRYDVIFDNPGDRRLGALRSIMQPNGRYLMVGGPKGGWIQPMPRLLAGMLRWRFVGQKFITFTAAETRADLLALRELYEAGVLRSVISDRYTLDDGAAAIRQQGDGHARGKIVVTMGDPNASG</sequence>
<dbReference type="OrthoDB" id="3613651at2"/>
<evidence type="ECO:0000313" key="2">
    <source>
        <dbReference type="EMBL" id="BAN00388.1"/>
    </source>
</evidence>
<dbReference type="KEGG" id="aym:YM304_00740"/>
<organism evidence="2 3">
    <name type="scientific">Ilumatobacter coccineus (strain NBRC 103263 / KCTC 29153 / YM16-304)</name>
    <dbReference type="NCBI Taxonomy" id="1313172"/>
    <lineage>
        <taxon>Bacteria</taxon>
        <taxon>Bacillati</taxon>
        <taxon>Actinomycetota</taxon>
        <taxon>Acidimicrobiia</taxon>
        <taxon>Acidimicrobiales</taxon>
        <taxon>Ilumatobacteraceae</taxon>
        <taxon>Ilumatobacter</taxon>
    </lineage>
</organism>
<dbReference type="Proteomes" id="UP000011863">
    <property type="component" value="Chromosome"/>
</dbReference>
<dbReference type="SMART" id="SM00829">
    <property type="entry name" value="PKS_ER"/>
    <property type="match status" value="1"/>
</dbReference>
<name>A0A6C7E6Z5_ILUCY</name>
<dbReference type="PANTHER" id="PTHR44013:SF1">
    <property type="entry name" value="ZINC-TYPE ALCOHOL DEHYDROGENASE-LIKE PROTEIN C16A3.02C"/>
    <property type="match status" value="1"/>
</dbReference>
<feature type="domain" description="Enoyl reductase (ER)" evidence="1">
    <location>
        <begin position="10"/>
        <end position="333"/>
    </location>
</feature>
<dbReference type="InterPro" id="IPR002364">
    <property type="entry name" value="Quin_OxRdtase/zeta-crystal_CS"/>
</dbReference>
<dbReference type="RefSeq" id="WP_015439636.1">
    <property type="nucleotide sequence ID" value="NC_020520.1"/>
</dbReference>
<dbReference type="SUPFAM" id="SSF50129">
    <property type="entry name" value="GroES-like"/>
    <property type="match status" value="1"/>
</dbReference>
<reference evidence="2 3" key="1">
    <citation type="journal article" date="2013" name="Int. J. Syst. Evol. Microbiol.">
        <title>Ilumatobacter nonamiense sp. nov. and Ilumatobacter coccineum sp. nov., isolated from seashore sand.</title>
        <authorList>
            <person name="Matsumoto A."/>
            <person name="Kasai H."/>
            <person name="Matsuo Y."/>
            <person name="Shizuri Y."/>
            <person name="Ichikawa N."/>
            <person name="Fujita N."/>
            <person name="Omura S."/>
            <person name="Takahashi Y."/>
        </authorList>
    </citation>
    <scope>NUCLEOTIDE SEQUENCE [LARGE SCALE GENOMIC DNA]</scope>
    <source>
        <strain evidence="3">NBRC 103263 / KCTC 29153 / YM16-304</strain>
    </source>
</reference>
<dbReference type="CDD" id="cd08267">
    <property type="entry name" value="MDR1"/>
    <property type="match status" value="1"/>
</dbReference>
<dbReference type="Gene3D" id="3.90.180.10">
    <property type="entry name" value="Medium-chain alcohol dehydrogenases, catalytic domain"/>
    <property type="match status" value="1"/>
</dbReference>
<dbReference type="InterPro" id="IPR013154">
    <property type="entry name" value="ADH-like_N"/>
</dbReference>
<dbReference type="InterPro" id="IPR020843">
    <property type="entry name" value="ER"/>
</dbReference>
<dbReference type="InterPro" id="IPR011032">
    <property type="entry name" value="GroES-like_sf"/>
</dbReference>
<dbReference type="PROSITE" id="PS01162">
    <property type="entry name" value="QOR_ZETA_CRYSTAL"/>
    <property type="match status" value="1"/>
</dbReference>
<dbReference type="Gene3D" id="3.40.50.720">
    <property type="entry name" value="NAD(P)-binding Rossmann-like Domain"/>
    <property type="match status" value="1"/>
</dbReference>
<dbReference type="GO" id="GO:0016491">
    <property type="term" value="F:oxidoreductase activity"/>
    <property type="evidence" value="ECO:0007669"/>
    <property type="project" value="InterPro"/>
</dbReference>
<dbReference type="SUPFAM" id="SSF51735">
    <property type="entry name" value="NAD(P)-binding Rossmann-fold domains"/>
    <property type="match status" value="1"/>
</dbReference>
<dbReference type="InterPro" id="IPR052733">
    <property type="entry name" value="Chloroplast_QOR"/>
</dbReference>
<protein>
    <submittedName>
        <fullName evidence="2">Putative oxidoreductase</fullName>
    </submittedName>
</protein>
<dbReference type="PANTHER" id="PTHR44013">
    <property type="entry name" value="ZINC-TYPE ALCOHOL DEHYDROGENASE-LIKE PROTEIN C16A3.02C"/>
    <property type="match status" value="1"/>
</dbReference>
<keyword evidence="3" id="KW-1185">Reference proteome</keyword>
<dbReference type="Pfam" id="PF08240">
    <property type="entry name" value="ADH_N"/>
    <property type="match status" value="1"/>
</dbReference>
<gene>
    <name evidence="2" type="ORF">YM304_00740</name>
</gene>
<proteinExistence type="predicted"/>
<dbReference type="InterPro" id="IPR036291">
    <property type="entry name" value="NAD(P)-bd_dom_sf"/>
</dbReference>
<dbReference type="Pfam" id="PF13602">
    <property type="entry name" value="ADH_zinc_N_2"/>
    <property type="match status" value="1"/>
</dbReference>
<dbReference type="GO" id="GO:0008270">
    <property type="term" value="F:zinc ion binding"/>
    <property type="evidence" value="ECO:0007669"/>
    <property type="project" value="InterPro"/>
</dbReference>
<dbReference type="AlphaFoldDB" id="A0A6C7E6Z5"/>